<evidence type="ECO:0000256" key="14">
    <source>
        <dbReference type="ARBA" id="ARBA00023136"/>
    </source>
</evidence>
<dbReference type="CDD" id="cd06225">
    <property type="entry name" value="HAMP"/>
    <property type="match status" value="1"/>
</dbReference>
<evidence type="ECO:0000256" key="15">
    <source>
        <dbReference type="SAM" id="Phobius"/>
    </source>
</evidence>
<evidence type="ECO:0000256" key="3">
    <source>
        <dbReference type="ARBA" id="ARBA00012438"/>
    </source>
</evidence>
<accession>A0A9D7QKZ1</accession>
<dbReference type="InterPro" id="IPR003660">
    <property type="entry name" value="HAMP_dom"/>
</dbReference>
<evidence type="ECO:0000256" key="8">
    <source>
        <dbReference type="ARBA" id="ARBA00022692"/>
    </source>
</evidence>
<evidence type="ECO:0000259" key="17">
    <source>
        <dbReference type="PROSITE" id="PS50885"/>
    </source>
</evidence>
<dbReference type="InterPro" id="IPR003594">
    <property type="entry name" value="HATPase_dom"/>
</dbReference>
<keyword evidence="5" id="KW-0997">Cell inner membrane</keyword>
<dbReference type="InterPro" id="IPR032408">
    <property type="entry name" value="RisS_PPD"/>
</dbReference>
<dbReference type="PANTHER" id="PTHR44936:SF5">
    <property type="entry name" value="SENSOR HISTIDINE KINASE ENVZ"/>
    <property type="match status" value="1"/>
</dbReference>
<dbReference type="SMART" id="SM00387">
    <property type="entry name" value="HATPase_c"/>
    <property type="match status" value="1"/>
</dbReference>
<dbReference type="InterPro" id="IPR036097">
    <property type="entry name" value="HisK_dim/P_sf"/>
</dbReference>
<evidence type="ECO:0000256" key="9">
    <source>
        <dbReference type="ARBA" id="ARBA00022741"/>
    </source>
</evidence>
<evidence type="ECO:0000256" key="12">
    <source>
        <dbReference type="ARBA" id="ARBA00022989"/>
    </source>
</evidence>
<dbReference type="InterPro" id="IPR003661">
    <property type="entry name" value="HisK_dim/P_dom"/>
</dbReference>
<name>A0A9D7QKZ1_9RHOO</name>
<dbReference type="Proteomes" id="UP000808146">
    <property type="component" value="Unassembled WGS sequence"/>
</dbReference>
<evidence type="ECO:0000256" key="2">
    <source>
        <dbReference type="ARBA" id="ARBA00004429"/>
    </source>
</evidence>
<dbReference type="InterPro" id="IPR004358">
    <property type="entry name" value="Sig_transdc_His_kin-like_C"/>
</dbReference>
<dbReference type="Pfam" id="PF00672">
    <property type="entry name" value="HAMP"/>
    <property type="match status" value="1"/>
</dbReference>
<dbReference type="SMART" id="SM00388">
    <property type="entry name" value="HisKA"/>
    <property type="match status" value="1"/>
</dbReference>
<sequence>MPRTLLARTFLLLAALVILTTTAWLSLFRYIEAEPRARETAQLAASAVNLIRAALFAAAPENRPALFNELSTREGIRLLPAEAEDRIESMPDSRFHRLISRELSARLGPHTRIAAEVDGVSGFWVSFRLDDHDEDEYWLILPRERAMRSVAGHWLIWGLLALLLALAVAWLIASRISRPLKAMASSAEAVGRGQRPQPLPESGAEEMRLLAGAFNAMAADLERHERDRSEVLAGISHDLRTPLTRLRLEAELSVTDESARQAIVDDIEQMEAVISQFMDYARTELGEEPVATDLVALLASMVERQRQRGQPILLLADDLHELPMRPRALTRAVGNLIDNALKYGGREISVRVTKQAGEVWIDVGDRGPGIPESEAERLKRPFTRLDAARSNATGTGLGLAIVERIARLHDGRLELLRNPGGGLLARLVISIRPPPA</sequence>
<dbReference type="Gene3D" id="1.10.8.500">
    <property type="entry name" value="HAMP domain in histidine kinase"/>
    <property type="match status" value="1"/>
</dbReference>
<evidence type="ECO:0000256" key="7">
    <source>
        <dbReference type="ARBA" id="ARBA00022679"/>
    </source>
</evidence>
<evidence type="ECO:0000256" key="6">
    <source>
        <dbReference type="ARBA" id="ARBA00022553"/>
    </source>
</evidence>
<dbReference type="GO" id="GO:0000155">
    <property type="term" value="F:phosphorelay sensor kinase activity"/>
    <property type="evidence" value="ECO:0007669"/>
    <property type="project" value="InterPro"/>
</dbReference>
<feature type="transmembrane region" description="Helical" evidence="15">
    <location>
        <begin position="154"/>
        <end position="173"/>
    </location>
</feature>
<evidence type="ECO:0000256" key="5">
    <source>
        <dbReference type="ARBA" id="ARBA00022519"/>
    </source>
</evidence>
<feature type="domain" description="HAMP" evidence="17">
    <location>
        <begin position="174"/>
        <end position="226"/>
    </location>
</feature>
<comment type="caution">
    <text evidence="18">The sequence shown here is derived from an EMBL/GenBank/DDBJ whole genome shotgun (WGS) entry which is preliminary data.</text>
</comment>
<dbReference type="InterPro" id="IPR038421">
    <property type="entry name" value="RisS_PPD_sf"/>
</dbReference>
<keyword evidence="8 15" id="KW-0812">Transmembrane</keyword>
<evidence type="ECO:0000313" key="19">
    <source>
        <dbReference type="Proteomes" id="UP000808146"/>
    </source>
</evidence>
<evidence type="ECO:0000256" key="1">
    <source>
        <dbReference type="ARBA" id="ARBA00000085"/>
    </source>
</evidence>
<dbReference type="Gene3D" id="1.10.287.130">
    <property type="match status" value="1"/>
</dbReference>
<dbReference type="InterPro" id="IPR050980">
    <property type="entry name" value="2C_sensor_his_kinase"/>
</dbReference>
<evidence type="ECO:0000256" key="13">
    <source>
        <dbReference type="ARBA" id="ARBA00023012"/>
    </source>
</evidence>
<dbReference type="CDD" id="cd00082">
    <property type="entry name" value="HisKA"/>
    <property type="match status" value="1"/>
</dbReference>
<feature type="domain" description="Histidine kinase" evidence="16">
    <location>
        <begin position="234"/>
        <end position="433"/>
    </location>
</feature>
<keyword evidence="10" id="KW-0418">Kinase</keyword>
<organism evidence="18 19">
    <name type="scientific">Candidatus Dechloromonas phosphorivorans</name>
    <dbReference type="NCBI Taxonomy" id="2899244"/>
    <lineage>
        <taxon>Bacteria</taxon>
        <taxon>Pseudomonadati</taxon>
        <taxon>Pseudomonadota</taxon>
        <taxon>Betaproteobacteria</taxon>
        <taxon>Rhodocyclales</taxon>
        <taxon>Azonexaceae</taxon>
        <taxon>Dechloromonas</taxon>
    </lineage>
</organism>
<evidence type="ECO:0000256" key="11">
    <source>
        <dbReference type="ARBA" id="ARBA00022840"/>
    </source>
</evidence>
<keyword evidence="9" id="KW-0547">Nucleotide-binding</keyword>
<evidence type="ECO:0000256" key="4">
    <source>
        <dbReference type="ARBA" id="ARBA00022475"/>
    </source>
</evidence>
<dbReference type="SMART" id="SM00304">
    <property type="entry name" value="HAMP"/>
    <property type="match status" value="1"/>
</dbReference>
<gene>
    <name evidence="18" type="ORF">IPN75_11375</name>
</gene>
<reference evidence="18" key="1">
    <citation type="submission" date="2020-10" db="EMBL/GenBank/DDBJ databases">
        <title>Connecting structure to function with the recovery of over 1000 high-quality activated sludge metagenome-assembled genomes encoding full-length rRNA genes using long-read sequencing.</title>
        <authorList>
            <person name="Singleton C.M."/>
            <person name="Petriglieri F."/>
            <person name="Kristensen J.M."/>
            <person name="Kirkegaard R.H."/>
            <person name="Michaelsen T.Y."/>
            <person name="Andersen M.H."/>
            <person name="Karst S.M."/>
            <person name="Dueholm M.S."/>
            <person name="Nielsen P.H."/>
            <person name="Albertsen M."/>
        </authorList>
    </citation>
    <scope>NUCLEOTIDE SEQUENCE</scope>
    <source>
        <strain evidence="18">OdNE_18-Q3-R46-58_BAT3C.305</strain>
    </source>
</reference>
<dbReference type="PRINTS" id="PR00344">
    <property type="entry name" value="BCTRLSENSOR"/>
</dbReference>
<keyword evidence="12 15" id="KW-1133">Transmembrane helix</keyword>
<keyword evidence="14 15" id="KW-0472">Membrane</keyword>
<dbReference type="InterPro" id="IPR036890">
    <property type="entry name" value="HATPase_C_sf"/>
</dbReference>
<dbReference type="Gene3D" id="3.30.450.300">
    <property type="entry name" value="Sensor histidine kinase RisS, periplasmic domain"/>
    <property type="match status" value="1"/>
</dbReference>
<comment type="subcellular location">
    <subcellularLocation>
        <location evidence="2">Cell inner membrane</location>
        <topology evidence="2">Multi-pass membrane protein</topology>
    </subcellularLocation>
</comment>
<dbReference type="SUPFAM" id="SSF55874">
    <property type="entry name" value="ATPase domain of HSP90 chaperone/DNA topoisomerase II/histidine kinase"/>
    <property type="match status" value="1"/>
</dbReference>
<dbReference type="Pfam" id="PF00512">
    <property type="entry name" value="HisKA"/>
    <property type="match status" value="1"/>
</dbReference>
<evidence type="ECO:0000259" key="16">
    <source>
        <dbReference type="PROSITE" id="PS50109"/>
    </source>
</evidence>
<dbReference type="SUPFAM" id="SSF158472">
    <property type="entry name" value="HAMP domain-like"/>
    <property type="match status" value="1"/>
</dbReference>
<dbReference type="SUPFAM" id="SSF47384">
    <property type="entry name" value="Homodimeric domain of signal transducing histidine kinase"/>
    <property type="match status" value="1"/>
</dbReference>
<dbReference type="EC" id="2.7.13.3" evidence="3"/>
<keyword evidence="11" id="KW-0067">ATP-binding</keyword>
<dbReference type="GO" id="GO:0005886">
    <property type="term" value="C:plasma membrane"/>
    <property type="evidence" value="ECO:0007669"/>
    <property type="project" value="UniProtKB-SubCell"/>
</dbReference>
<dbReference type="GO" id="GO:0005524">
    <property type="term" value="F:ATP binding"/>
    <property type="evidence" value="ECO:0007669"/>
    <property type="project" value="UniProtKB-KW"/>
</dbReference>
<dbReference type="PANTHER" id="PTHR44936">
    <property type="entry name" value="SENSOR PROTEIN CREC"/>
    <property type="match status" value="1"/>
</dbReference>
<keyword evidence="13" id="KW-0902">Two-component regulatory system</keyword>
<protein>
    <recommendedName>
        <fullName evidence="3">histidine kinase</fullName>
        <ecNumber evidence="3">2.7.13.3</ecNumber>
    </recommendedName>
</protein>
<dbReference type="AlphaFoldDB" id="A0A9D7QKZ1"/>
<dbReference type="InterPro" id="IPR005467">
    <property type="entry name" value="His_kinase_dom"/>
</dbReference>
<dbReference type="PROSITE" id="PS50885">
    <property type="entry name" value="HAMP"/>
    <property type="match status" value="1"/>
</dbReference>
<dbReference type="EMBL" id="JADKBR010000015">
    <property type="protein sequence ID" value="MBK8890927.1"/>
    <property type="molecule type" value="Genomic_DNA"/>
</dbReference>
<keyword evidence="6" id="KW-0597">Phosphoprotein</keyword>
<evidence type="ECO:0000313" key="18">
    <source>
        <dbReference type="EMBL" id="MBK8890927.1"/>
    </source>
</evidence>
<evidence type="ECO:0000256" key="10">
    <source>
        <dbReference type="ARBA" id="ARBA00022777"/>
    </source>
</evidence>
<comment type="catalytic activity">
    <reaction evidence="1">
        <text>ATP + protein L-histidine = ADP + protein N-phospho-L-histidine.</text>
        <dbReference type="EC" id="2.7.13.3"/>
    </reaction>
</comment>
<keyword evidence="4" id="KW-1003">Cell membrane</keyword>
<keyword evidence="7" id="KW-0808">Transferase</keyword>
<dbReference type="Pfam" id="PF16524">
    <property type="entry name" value="RisS_PPD"/>
    <property type="match status" value="1"/>
</dbReference>
<dbReference type="Pfam" id="PF02518">
    <property type="entry name" value="HATPase_c"/>
    <property type="match status" value="1"/>
</dbReference>
<dbReference type="PROSITE" id="PS50109">
    <property type="entry name" value="HIS_KIN"/>
    <property type="match status" value="1"/>
</dbReference>
<dbReference type="Gene3D" id="3.30.565.10">
    <property type="entry name" value="Histidine kinase-like ATPase, C-terminal domain"/>
    <property type="match status" value="1"/>
</dbReference>
<proteinExistence type="predicted"/>